<dbReference type="GO" id="GO:0071978">
    <property type="term" value="P:bacterial-type flagellum-dependent swarming motility"/>
    <property type="evidence" value="ECO:0007669"/>
    <property type="project" value="TreeGrafter"/>
</dbReference>
<keyword evidence="4" id="KW-1003">Cell membrane</keyword>
<reference evidence="11 12" key="1">
    <citation type="submission" date="2018-02" db="EMBL/GenBank/DDBJ databases">
        <title>Reclassifiation of [Polyangium] brachysporum DSM 7029 as Guopingzhaonella breviflexa gen. nov., sp. nov., a member of the family Comamonadaceae.</title>
        <authorList>
            <person name="Tang B."/>
        </authorList>
    </citation>
    <scope>NUCLEOTIDE SEQUENCE [LARGE SCALE GENOMIC DNA]</scope>
    <source>
        <strain evidence="11 12">BCRC 80649</strain>
    </source>
</reference>
<organism evidence="11 12">
    <name type="scientific">Caldimonas caldifontis</name>
    <dbReference type="NCBI Taxonomy" id="1452508"/>
    <lineage>
        <taxon>Bacteria</taxon>
        <taxon>Pseudomonadati</taxon>
        <taxon>Pseudomonadota</taxon>
        <taxon>Betaproteobacteria</taxon>
        <taxon>Burkholderiales</taxon>
        <taxon>Sphaerotilaceae</taxon>
        <taxon>Caldimonas</taxon>
    </lineage>
</organism>
<comment type="similarity">
    <text evidence="3 10">Belongs to the FliL family.</text>
</comment>
<keyword evidence="11" id="KW-0966">Cell projection</keyword>
<evidence type="ECO:0000256" key="2">
    <source>
        <dbReference type="ARBA" id="ARBA00004162"/>
    </source>
</evidence>
<comment type="caution">
    <text evidence="11">The sequence shown here is derived from an EMBL/GenBank/DDBJ whole genome shotgun (WGS) entry which is preliminary data.</text>
</comment>
<keyword evidence="5 10" id="KW-0145">Chemotaxis</keyword>
<dbReference type="GO" id="GO:0005886">
    <property type="term" value="C:plasma membrane"/>
    <property type="evidence" value="ECO:0007669"/>
    <property type="project" value="UniProtKB-SubCell"/>
</dbReference>
<evidence type="ECO:0000256" key="8">
    <source>
        <dbReference type="ARBA" id="ARBA00022989"/>
    </source>
</evidence>
<protein>
    <recommendedName>
        <fullName evidence="10">Flagellar protein FliL</fullName>
    </recommendedName>
</protein>
<comment type="subcellular location">
    <subcellularLocation>
        <location evidence="10">Cell inner membrane</location>
    </subcellularLocation>
    <subcellularLocation>
        <location evidence="2">Cell membrane</location>
        <topology evidence="2">Single-pass membrane protein</topology>
    </subcellularLocation>
</comment>
<comment type="function">
    <text evidence="1 10">Controls the rotational direction of flagella during chemotaxis.</text>
</comment>
<evidence type="ECO:0000256" key="6">
    <source>
        <dbReference type="ARBA" id="ARBA00022692"/>
    </source>
</evidence>
<keyword evidence="8 10" id="KW-1133">Transmembrane helix</keyword>
<dbReference type="AlphaFoldDB" id="A0A2S5SYR0"/>
<dbReference type="InterPro" id="IPR005503">
    <property type="entry name" value="FliL"/>
</dbReference>
<dbReference type="Proteomes" id="UP000238605">
    <property type="component" value="Unassembled WGS sequence"/>
</dbReference>
<dbReference type="Pfam" id="PF03748">
    <property type="entry name" value="FliL"/>
    <property type="match status" value="1"/>
</dbReference>
<keyword evidence="11" id="KW-0969">Cilium</keyword>
<dbReference type="GO" id="GO:0006935">
    <property type="term" value="P:chemotaxis"/>
    <property type="evidence" value="ECO:0007669"/>
    <property type="project" value="UniProtKB-KW"/>
</dbReference>
<dbReference type="PANTHER" id="PTHR35091">
    <property type="entry name" value="FLAGELLAR PROTEIN FLIL"/>
    <property type="match status" value="1"/>
</dbReference>
<gene>
    <name evidence="11" type="ORF">C1704_03175</name>
</gene>
<evidence type="ECO:0000313" key="12">
    <source>
        <dbReference type="Proteomes" id="UP000238605"/>
    </source>
</evidence>
<dbReference type="EMBL" id="PSNX01000002">
    <property type="protein sequence ID" value="PPE67874.1"/>
    <property type="molecule type" value="Genomic_DNA"/>
</dbReference>
<keyword evidence="11" id="KW-0282">Flagellum</keyword>
<accession>A0A2S5SYR0</accession>
<dbReference type="GO" id="GO:0009425">
    <property type="term" value="C:bacterial-type flagellum basal body"/>
    <property type="evidence" value="ECO:0007669"/>
    <property type="project" value="InterPro"/>
</dbReference>
<evidence type="ECO:0000256" key="10">
    <source>
        <dbReference type="RuleBase" id="RU364125"/>
    </source>
</evidence>
<keyword evidence="12" id="KW-1185">Reference proteome</keyword>
<name>A0A2S5SYR0_9BURK</name>
<keyword evidence="6 10" id="KW-0812">Transmembrane</keyword>
<sequence length="187" mass="20047">MSAAAAADAAPAKGGKKLLLIILAAVVVIAIAGVAALLLLKKNAHADEDDWDAPPATQASRKADSSATPTFLPLDTFTVNLADRNAERYAQVGVTLEVENKETAERLKAYMPAIRSNILLVLSQKTSVELMDRSGKEQLAMDIMRESVRPLGIDLAAQEAAQADGRRPRARVHNPIVAVHFSNFIIQ</sequence>
<evidence type="ECO:0000256" key="4">
    <source>
        <dbReference type="ARBA" id="ARBA00022475"/>
    </source>
</evidence>
<dbReference type="OrthoDB" id="5297029at2"/>
<evidence type="ECO:0000256" key="9">
    <source>
        <dbReference type="ARBA" id="ARBA00023136"/>
    </source>
</evidence>
<proteinExistence type="inferred from homology"/>
<feature type="transmembrane region" description="Helical" evidence="10">
    <location>
        <begin position="18"/>
        <end position="40"/>
    </location>
</feature>
<evidence type="ECO:0000256" key="5">
    <source>
        <dbReference type="ARBA" id="ARBA00022500"/>
    </source>
</evidence>
<keyword evidence="9 10" id="KW-0472">Membrane</keyword>
<evidence type="ECO:0000256" key="7">
    <source>
        <dbReference type="ARBA" id="ARBA00022779"/>
    </source>
</evidence>
<dbReference type="PANTHER" id="PTHR35091:SF2">
    <property type="entry name" value="FLAGELLAR PROTEIN FLIL"/>
    <property type="match status" value="1"/>
</dbReference>
<evidence type="ECO:0000256" key="3">
    <source>
        <dbReference type="ARBA" id="ARBA00008281"/>
    </source>
</evidence>
<dbReference type="RefSeq" id="WP_104300914.1">
    <property type="nucleotide sequence ID" value="NZ_PSNX01000002.1"/>
</dbReference>
<evidence type="ECO:0000256" key="1">
    <source>
        <dbReference type="ARBA" id="ARBA00002254"/>
    </source>
</evidence>
<keyword evidence="7 10" id="KW-0283">Flagellar rotation</keyword>
<evidence type="ECO:0000313" key="11">
    <source>
        <dbReference type="EMBL" id="PPE67874.1"/>
    </source>
</evidence>
<keyword evidence="10" id="KW-0997">Cell inner membrane</keyword>